<dbReference type="OrthoDB" id="387297at2157"/>
<reference evidence="1 2" key="1">
    <citation type="submission" date="2020-07" db="EMBL/GenBank/DDBJ databases">
        <authorList>
            <person name="Cui H."/>
        </authorList>
    </citation>
    <scope>NUCLEOTIDE SEQUENCE [LARGE SCALE GENOMIC DNA]</scope>
    <source>
        <strain evidence="1 2">YPL8</strain>
    </source>
</reference>
<name>A0A7D5GR29_9EURY</name>
<accession>A0A7D5GR29</accession>
<gene>
    <name evidence="1" type="ORF">HYG82_02805</name>
</gene>
<sequence length="48" mass="5224">MSTAEAALQLLPHHVGADRWDAWEDFNYSGTAMADANCGYGLLTPELL</sequence>
<dbReference type="EMBL" id="CP058601">
    <property type="protein sequence ID" value="QLG47846.1"/>
    <property type="molecule type" value="Genomic_DNA"/>
</dbReference>
<evidence type="ECO:0000313" key="2">
    <source>
        <dbReference type="Proteomes" id="UP000509241"/>
    </source>
</evidence>
<keyword evidence="2" id="KW-1185">Reference proteome</keyword>
<organism evidence="1 2">
    <name type="scientific">Natrinema halophilum</name>
    <dbReference type="NCBI Taxonomy" id="1699371"/>
    <lineage>
        <taxon>Archaea</taxon>
        <taxon>Methanobacteriati</taxon>
        <taxon>Methanobacteriota</taxon>
        <taxon>Stenosarchaea group</taxon>
        <taxon>Halobacteria</taxon>
        <taxon>Halobacteriales</taxon>
        <taxon>Natrialbaceae</taxon>
        <taxon>Natrinema</taxon>
    </lineage>
</organism>
<dbReference type="AlphaFoldDB" id="A0A7D5GR29"/>
<dbReference type="GeneID" id="56032186"/>
<protein>
    <submittedName>
        <fullName evidence="1">Uncharacterized protein</fullName>
    </submittedName>
</protein>
<evidence type="ECO:0000313" key="1">
    <source>
        <dbReference type="EMBL" id="QLG47846.1"/>
    </source>
</evidence>
<dbReference type="Proteomes" id="UP000509241">
    <property type="component" value="Chromosome"/>
</dbReference>
<dbReference type="RefSeq" id="WP_179259588.1">
    <property type="nucleotide sequence ID" value="NZ_CP058601.1"/>
</dbReference>
<proteinExistence type="predicted"/>
<dbReference type="KEGG" id="haly:HYG82_02805"/>